<protein>
    <recommendedName>
        <fullName evidence="3">BioF2-like acetyltransferase domain-containing protein</fullName>
    </recommendedName>
</protein>
<sequence>MAYQFISSYNFSFIPTSEFNFTRFFFNEPEHLRQQAGEEVYTFYWKNLENQLLEARFSVIILDEKGFSPLRATFGGIEFSEVLPKESLTAFIQSAFCALPKLESLQITFCPESYLSMNQRQVLDFCFEKLSFKHCAVDQNFEIAITDLSFYETIKSSRHKQLLRKAVKNTFFFREEKEPDLALLHAFITRSRVRKNRNMTMTLVDLRQRVKLFPDNFNFFSVSHEQKIIAVGVTVKITEEILYTFYLADDEDYLKFSPTIYLISGIYEFCQRNNFKLLDLGIATEKGIINEGLAQFKKRLGAKMSLKKSFFYDFENK</sequence>
<comment type="caution">
    <text evidence="1">The sequence shown here is derived from an EMBL/GenBank/DDBJ whole genome shotgun (WGS) entry which is preliminary data.</text>
</comment>
<reference evidence="1 2" key="1">
    <citation type="submission" date="2023-12" db="EMBL/GenBank/DDBJ databases">
        <title>Novel species of the genus Arcicella isolated from rivers.</title>
        <authorList>
            <person name="Lu H."/>
        </authorList>
    </citation>
    <scope>NUCLEOTIDE SEQUENCE [LARGE SCALE GENOMIC DNA]</scope>
    <source>
        <strain evidence="1 2">DC25W</strain>
    </source>
</reference>
<name>A0ABU5SD14_9BACT</name>
<evidence type="ECO:0000313" key="2">
    <source>
        <dbReference type="Proteomes" id="UP001302222"/>
    </source>
</evidence>
<dbReference type="InterPro" id="IPR016181">
    <property type="entry name" value="Acyl_CoA_acyltransferase"/>
</dbReference>
<dbReference type="SUPFAM" id="SSF55729">
    <property type="entry name" value="Acyl-CoA N-acyltransferases (Nat)"/>
    <property type="match status" value="1"/>
</dbReference>
<organism evidence="1 2">
    <name type="scientific">Arcicella lustrica</name>
    <dbReference type="NCBI Taxonomy" id="2984196"/>
    <lineage>
        <taxon>Bacteria</taxon>
        <taxon>Pseudomonadati</taxon>
        <taxon>Bacteroidota</taxon>
        <taxon>Cytophagia</taxon>
        <taxon>Cytophagales</taxon>
        <taxon>Flectobacillaceae</taxon>
        <taxon>Arcicella</taxon>
    </lineage>
</organism>
<gene>
    <name evidence="1" type="ORF">VB798_01275</name>
</gene>
<accession>A0ABU5SD14</accession>
<keyword evidence="2" id="KW-1185">Reference proteome</keyword>
<dbReference type="Proteomes" id="UP001302222">
    <property type="component" value="Unassembled WGS sequence"/>
</dbReference>
<evidence type="ECO:0000313" key="1">
    <source>
        <dbReference type="EMBL" id="MEA5425183.1"/>
    </source>
</evidence>
<proteinExistence type="predicted"/>
<dbReference type="Gene3D" id="3.40.630.30">
    <property type="match status" value="1"/>
</dbReference>
<evidence type="ECO:0008006" key="3">
    <source>
        <dbReference type="Google" id="ProtNLM"/>
    </source>
</evidence>
<dbReference type="EMBL" id="JAYGIM010000001">
    <property type="protein sequence ID" value="MEA5425183.1"/>
    <property type="molecule type" value="Genomic_DNA"/>
</dbReference>
<dbReference type="RefSeq" id="WP_323255138.1">
    <property type="nucleotide sequence ID" value="NZ_JAYGIM010000001.1"/>
</dbReference>